<protein>
    <recommendedName>
        <fullName evidence="1">Thioredoxin reductase</fullName>
    </recommendedName>
</protein>
<gene>
    <name evidence="5" type="ORF">PY650_19250</name>
</gene>
<dbReference type="SUPFAM" id="SSF51905">
    <property type="entry name" value="FAD/NAD(P)-binding domain"/>
    <property type="match status" value="1"/>
</dbReference>
<dbReference type="Gene3D" id="3.40.30.10">
    <property type="entry name" value="Glutaredoxin"/>
    <property type="match status" value="1"/>
</dbReference>
<evidence type="ECO:0000313" key="6">
    <source>
        <dbReference type="Proteomes" id="UP001172630"/>
    </source>
</evidence>
<dbReference type="CDD" id="cd00038">
    <property type="entry name" value="CAP_ED"/>
    <property type="match status" value="1"/>
</dbReference>
<dbReference type="PRINTS" id="PR00469">
    <property type="entry name" value="PNDRDTASEII"/>
</dbReference>
<dbReference type="Gene3D" id="3.50.50.60">
    <property type="entry name" value="FAD/NAD(P)-binding domain"/>
    <property type="match status" value="2"/>
</dbReference>
<feature type="domain" description="Cyclic nucleotide-binding" evidence="4">
    <location>
        <begin position="57"/>
        <end position="177"/>
    </location>
</feature>
<dbReference type="Pfam" id="PF00027">
    <property type="entry name" value="cNMP_binding"/>
    <property type="match status" value="1"/>
</dbReference>
<dbReference type="SUPFAM" id="SSF51206">
    <property type="entry name" value="cAMP-binding domain-like"/>
    <property type="match status" value="1"/>
</dbReference>
<evidence type="ECO:0000256" key="1">
    <source>
        <dbReference type="ARBA" id="ARBA00018719"/>
    </source>
</evidence>
<dbReference type="InterPro" id="IPR036188">
    <property type="entry name" value="FAD/NAD-bd_sf"/>
</dbReference>
<dbReference type="PANTHER" id="PTHR48105">
    <property type="entry name" value="THIOREDOXIN REDUCTASE 1-RELATED-RELATED"/>
    <property type="match status" value="1"/>
</dbReference>
<dbReference type="Gene3D" id="2.60.120.10">
    <property type="entry name" value="Jelly Rolls"/>
    <property type="match status" value="1"/>
</dbReference>
<dbReference type="RefSeq" id="WP_285881112.1">
    <property type="nucleotide sequence ID" value="NZ_JARFYN010000025.1"/>
</dbReference>
<comment type="caution">
    <text evidence="5">The sequence shown here is derived from an EMBL/GenBank/DDBJ whole genome shotgun (WGS) entry which is preliminary data.</text>
</comment>
<evidence type="ECO:0000259" key="4">
    <source>
        <dbReference type="PROSITE" id="PS50042"/>
    </source>
</evidence>
<reference evidence="5" key="1">
    <citation type="submission" date="2023-06" db="EMBL/GenBank/DDBJ databases">
        <title>Phylogenetic Diversity of Rhizobium strains.</title>
        <authorList>
            <person name="Moura F.T."/>
            <person name="Helene L.C.F."/>
            <person name="Hungria M."/>
        </authorList>
    </citation>
    <scope>NUCLEOTIDE SEQUENCE</scope>
    <source>
        <strain evidence="5">CCGE524</strain>
    </source>
</reference>
<dbReference type="InterPro" id="IPR000595">
    <property type="entry name" value="cNMP-bd_dom"/>
</dbReference>
<dbReference type="InterPro" id="IPR018490">
    <property type="entry name" value="cNMP-bd_dom_sf"/>
</dbReference>
<dbReference type="PRINTS" id="PR00368">
    <property type="entry name" value="FADPNR"/>
</dbReference>
<dbReference type="InterPro" id="IPR014710">
    <property type="entry name" value="RmlC-like_jellyroll"/>
</dbReference>
<keyword evidence="2" id="KW-0285">Flavoprotein</keyword>
<proteinExistence type="predicted"/>
<dbReference type="EMBL" id="JARFYN010000025">
    <property type="protein sequence ID" value="MDL2407757.1"/>
    <property type="molecule type" value="Genomic_DNA"/>
</dbReference>
<evidence type="ECO:0000256" key="2">
    <source>
        <dbReference type="ARBA" id="ARBA00022630"/>
    </source>
</evidence>
<organism evidence="5 6">
    <name type="scientific">Rhizobium calliandrae</name>
    <dbReference type="NCBI Taxonomy" id="1312182"/>
    <lineage>
        <taxon>Bacteria</taxon>
        <taxon>Pseudomonadati</taxon>
        <taxon>Pseudomonadota</taxon>
        <taxon>Alphaproteobacteria</taxon>
        <taxon>Hyphomicrobiales</taxon>
        <taxon>Rhizobiaceae</taxon>
        <taxon>Rhizobium/Agrobacterium group</taxon>
        <taxon>Rhizobium</taxon>
    </lineage>
</organism>
<accession>A0ABT7KGL2</accession>
<dbReference type="InterPro" id="IPR023753">
    <property type="entry name" value="FAD/NAD-binding_dom"/>
</dbReference>
<dbReference type="SMART" id="SM00100">
    <property type="entry name" value="cNMP"/>
    <property type="match status" value="1"/>
</dbReference>
<keyword evidence="3" id="KW-0560">Oxidoreductase</keyword>
<dbReference type="Pfam" id="PF07992">
    <property type="entry name" value="Pyr_redox_2"/>
    <property type="match status" value="1"/>
</dbReference>
<dbReference type="PROSITE" id="PS50042">
    <property type="entry name" value="CNMP_BINDING_3"/>
    <property type="match status" value="1"/>
</dbReference>
<keyword evidence="6" id="KW-1185">Reference proteome</keyword>
<sequence length="597" mass="64095">MIAAHFAWRPAPRNGGKHFELAWTSEAMGKQMAGSIDGDQRYRNSANGDLYDLPGRAFPRLSNDMIARVKLYGDIERYDGGDYLYRVGQRHVGFFVVVQGSINILESDGHGGQALVTTHGFHQFTGELDQLNGQAVLVSAQAASPSTVIRVTRDSFTTLVRSEPDIGELIMRAFILRRSGLIAHTGEGTAIVGSQRSAETLRIQSFLERNGYPHRLIDTEHDPDAGNALSFFHAEKREQPVVVIDGVSVFSRPTNRELAAALGISEVINNHSIFDVAIIGAGPAGLAAAVYAASEGLNTIVVEMFAPGGQAGTSSRIENYLGFPLGISGQGLARRAQIQAQKFGARFVVASAASKLDCAHYPFRIHLEDGSSITARSIVVASGARYRRLKVSNLEKYEGVGVHYAATSLEGRLCMGGSAIVVGGGNSAGQAAMFLSRLAQHVHILVRGDGLAATMSDYLIQRIKDSPLISLHPHCEVSALVGDKTLEAVRWRSLSGDEVEQRTENLFSMIGAVPNTDWLAGCIALDANGFVETEQQNYRGSDPCPFASSAPGIFAVGDVRARSMKRVASAVGEGSAVVRAIHQWLNSQAKVAEAQIR</sequence>
<dbReference type="Proteomes" id="UP001172630">
    <property type="component" value="Unassembled WGS sequence"/>
</dbReference>
<dbReference type="InterPro" id="IPR050097">
    <property type="entry name" value="Ferredoxin-NADP_redctase_2"/>
</dbReference>
<name>A0ABT7KGL2_9HYPH</name>
<evidence type="ECO:0000256" key="3">
    <source>
        <dbReference type="ARBA" id="ARBA00023002"/>
    </source>
</evidence>
<evidence type="ECO:0000313" key="5">
    <source>
        <dbReference type="EMBL" id="MDL2407757.1"/>
    </source>
</evidence>